<dbReference type="Proteomes" id="UP000035642">
    <property type="component" value="Unassembled WGS sequence"/>
</dbReference>
<feature type="compositionally biased region" description="Basic and acidic residues" evidence="1">
    <location>
        <begin position="214"/>
        <end position="224"/>
    </location>
</feature>
<feature type="compositionally biased region" description="Basic and acidic residues" evidence="1">
    <location>
        <begin position="189"/>
        <end position="204"/>
    </location>
</feature>
<proteinExistence type="predicted"/>
<feature type="region of interest" description="Disordered" evidence="1">
    <location>
        <begin position="520"/>
        <end position="557"/>
    </location>
</feature>
<evidence type="ECO:0000313" key="2">
    <source>
        <dbReference type="Proteomes" id="UP000035642"/>
    </source>
</evidence>
<feature type="region of interest" description="Disordered" evidence="1">
    <location>
        <begin position="174"/>
        <end position="224"/>
    </location>
</feature>
<keyword evidence="2" id="KW-1185">Reference proteome</keyword>
<accession>A0A0K0DPH9</accession>
<reference evidence="3" key="2">
    <citation type="submission" date="2017-02" db="UniProtKB">
        <authorList>
            <consortium name="WormBaseParasite"/>
        </authorList>
    </citation>
    <scope>IDENTIFICATION</scope>
</reference>
<dbReference type="STRING" id="6313.A0A0K0DPH9"/>
<protein>
    <submittedName>
        <fullName evidence="3">Trithorax group protein osa</fullName>
    </submittedName>
</protein>
<dbReference type="AlphaFoldDB" id="A0A0K0DPH9"/>
<reference evidence="2" key="1">
    <citation type="submission" date="2012-09" db="EMBL/GenBank/DDBJ databases">
        <authorList>
            <person name="Martin A.A."/>
        </authorList>
    </citation>
    <scope>NUCLEOTIDE SEQUENCE</scope>
</reference>
<feature type="compositionally biased region" description="Polar residues" evidence="1">
    <location>
        <begin position="529"/>
        <end position="544"/>
    </location>
</feature>
<organism evidence="2 3">
    <name type="scientific">Angiostrongylus cantonensis</name>
    <name type="common">Rat lungworm</name>
    <dbReference type="NCBI Taxonomy" id="6313"/>
    <lineage>
        <taxon>Eukaryota</taxon>
        <taxon>Metazoa</taxon>
        <taxon>Ecdysozoa</taxon>
        <taxon>Nematoda</taxon>
        <taxon>Chromadorea</taxon>
        <taxon>Rhabditida</taxon>
        <taxon>Rhabditina</taxon>
        <taxon>Rhabditomorpha</taxon>
        <taxon>Strongyloidea</taxon>
        <taxon>Metastrongylidae</taxon>
        <taxon>Angiostrongylus</taxon>
    </lineage>
</organism>
<dbReference type="WBParaSite" id="ACAC_0001366801-mRNA-1">
    <property type="protein sequence ID" value="ACAC_0001366801-mRNA-1"/>
    <property type="gene ID" value="ACAC_0001366801"/>
</dbReference>
<feature type="region of interest" description="Disordered" evidence="1">
    <location>
        <begin position="278"/>
        <end position="320"/>
    </location>
</feature>
<evidence type="ECO:0000313" key="3">
    <source>
        <dbReference type="WBParaSite" id="ACAC_0001366801-mRNA-1"/>
    </source>
</evidence>
<sequence length="590" mass="65432">MRAPTNQENFDVPAVLTDSCDSVVCTEAVRFRMVDGGVPVGGNEEAAYFAEASVSQAHAASHGCQSSLPVESEEAPIEVVEIDVENCGEISNAPVKNSFYSQAKKHSIHNRDLCDISDDEMDQLPRARPSRELDELVDCNSFRNGTARAASIPPESPSSDKNFIYGEELSPISAKSSEPTISDKYNGILREHPRTGLIRDREISRSPPPPSTLPRDDRRARLENLKKLNFPTKYKMKERIDDVSYGPSTSPYDTYDYTPRRHVRSFLDEPGSEFLSLSVQRQGTDNPIGRNRSPDYSSRRKRRYDDDGERGDDREKNRGGWLNASERRSNRDDWRFERDDRLYTDCQDNGLEDLSNNPLELQRRCNIQIVLSENQVCFSYFSFRIFASIAKFRSNMNIEMKAMRQDEVDMMKAIHADLPAHLQSVVRIEGDNVFINEAGVRIYAAVHLRIVQICLRVSGRCPVTAPPVVMSSFMVPPGMQSMMSGKPTMSGMAPAVPSGLHVQVPESAAVAVTVPPPAESISPDAETGAESTMTSSFANIPSTFSHPPPPISSGPTPGASSSICPVRIFLLSMDSLVCHCHNFTKCCGNL</sequence>
<evidence type="ECO:0000256" key="1">
    <source>
        <dbReference type="SAM" id="MobiDB-lite"/>
    </source>
</evidence>
<name>A0A0K0DPH9_ANGCA</name>